<comment type="caution">
    <text evidence="1">The sequence shown here is derived from an EMBL/GenBank/DDBJ whole genome shotgun (WGS) entry which is preliminary data.</text>
</comment>
<dbReference type="Proteomes" id="UP001055879">
    <property type="component" value="Linkage Group LG13"/>
</dbReference>
<sequence length="134" mass="15189">MARFYENFDICFKSDESIFTSLVIAHLSRRQLISRCHHLSPIQIMTSRFQTESEQAYSISAKSQGRNDVENNFEKAKAHKSTIEAAISEFNCHPVKGIEFLKSNCLVKNTPVSVAQFLINTSSNDIVLTSITTW</sequence>
<reference evidence="2" key="1">
    <citation type="journal article" date="2022" name="Mol. Ecol. Resour.">
        <title>The genomes of chicory, endive, great burdock and yacon provide insights into Asteraceae palaeo-polyploidization history and plant inulin production.</title>
        <authorList>
            <person name="Fan W."/>
            <person name="Wang S."/>
            <person name="Wang H."/>
            <person name="Wang A."/>
            <person name="Jiang F."/>
            <person name="Liu H."/>
            <person name="Zhao H."/>
            <person name="Xu D."/>
            <person name="Zhang Y."/>
        </authorList>
    </citation>
    <scope>NUCLEOTIDE SEQUENCE [LARGE SCALE GENOMIC DNA]</scope>
    <source>
        <strain evidence="2">cv. Niubang</strain>
    </source>
</reference>
<proteinExistence type="predicted"/>
<organism evidence="1 2">
    <name type="scientific">Arctium lappa</name>
    <name type="common">Greater burdock</name>
    <name type="synonym">Lappa major</name>
    <dbReference type="NCBI Taxonomy" id="4217"/>
    <lineage>
        <taxon>Eukaryota</taxon>
        <taxon>Viridiplantae</taxon>
        <taxon>Streptophyta</taxon>
        <taxon>Embryophyta</taxon>
        <taxon>Tracheophyta</taxon>
        <taxon>Spermatophyta</taxon>
        <taxon>Magnoliopsida</taxon>
        <taxon>eudicotyledons</taxon>
        <taxon>Gunneridae</taxon>
        <taxon>Pentapetalae</taxon>
        <taxon>asterids</taxon>
        <taxon>campanulids</taxon>
        <taxon>Asterales</taxon>
        <taxon>Asteraceae</taxon>
        <taxon>Carduoideae</taxon>
        <taxon>Cardueae</taxon>
        <taxon>Arctiinae</taxon>
        <taxon>Arctium</taxon>
    </lineage>
</organism>
<name>A0ACB8Y9W8_ARCLA</name>
<dbReference type="EMBL" id="CM042059">
    <property type="protein sequence ID" value="KAI3681418.1"/>
    <property type="molecule type" value="Genomic_DNA"/>
</dbReference>
<evidence type="ECO:0000313" key="2">
    <source>
        <dbReference type="Proteomes" id="UP001055879"/>
    </source>
</evidence>
<reference evidence="1 2" key="2">
    <citation type="journal article" date="2022" name="Mol. Ecol. Resour.">
        <title>The genomes of chicory, endive, great burdock and yacon provide insights into Asteraceae paleo-polyploidization history and plant inulin production.</title>
        <authorList>
            <person name="Fan W."/>
            <person name="Wang S."/>
            <person name="Wang H."/>
            <person name="Wang A."/>
            <person name="Jiang F."/>
            <person name="Liu H."/>
            <person name="Zhao H."/>
            <person name="Xu D."/>
            <person name="Zhang Y."/>
        </authorList>
    </citation>
    <scope>NUCLEOTIDE SEQUENCE [LARGE SCALE GENOMIC DNA]</scope>
    <source>
        <strain evidence="2">cv. Niubang</strain>
    </source>
</reference>
<gene>
    <name evidence="1" type="ORF">L6452_36213</name>
</gene>
<evidence type="ECO:0000313" key="1">
    <source>
        <dbReference type="EMBL" id="KAI3681418.1"/>
    </source>
</evidence>
<keyword evidence="2" id="KW-1185">Reference proteome</keyword>
<protein>
    <submittedName>
        <fullName evidence="1">Uncharacterized protein</fullName>
    </submittedName>
</protein>
<accession>A0ACB8Y9W8</accession>